<dbReference type="Gene3D" id="3.40.30.10">
    <property type="entry name" value="Glutaredoxin"/>
    <property type="match status" value="1"/>
</dbReference>
<dbReference type="CDD" id="cd00340">
    <property type="entry name" value="GSH_Peroxidase"/>
    <property type="match status" value="1"/>
</dbReference>
<evidence type="ECO:0000256" key="5">
    <source>
        <dbReference type="RuleBase" id="RU000499"/>
    </source>
</evidence>
<dbReference type="PROSITE" id="PS51355">
    <property type="entry name" value="GLUTATHIONE_PEROXID_3"/>
    <property type="match status" value="1"/>
</dbReference>
<dbReference type="PRINTS" id="PR01011">
    <property type="entry name" value="GLUTPROXDASE"/>
</dbReference>
<keyword evidence="3 5" id="KW-0560">Oxidoreductase</keyword>
<keyword evidence="6" id="KW-0732">Signal</keyword>
<name>I1VWQ6_9CHLO</name>
<dbReference type="Pfam" id="PF00255">
    <property type="entry name" value="GSHPx"/>
    <property type="match status" value="1"/>
</dbReference>
<dbReference type="PROSITE" id="PS51257">
    <property type="entry name" value="PROKAR_LIPOPROTEIN"/>
    <property type="match status" value="1"/>
</dbReference>
<organism evidence="7">
    <name type="scientific">Chlorella sp. NJ-18</name>
    <dbReference type="NCBI Taxonomy" id="371065"/>
    <lineage>
        <taxon>Eukaryota</taxon>
        <taxon>Viridiplantae</taxon>
        <taxon>Chlorophyta</taxon>
        <taxon>core chlorophytes</taxon>
        <taxon>Trebouxiophyceae</taxon>
        <taxon>Chlorellales</taxon>
        <taxon>Chlorellaceae</taxon>
        <taxon>Chlorella clade</taxon>
        <taxon>Chlorella</taxon>
    </lineage>
</organism>
<proteinExistence type="inferred from homology"/>
<dbReference type="PIRSF" id="PIRSF000303">
    <property type="entry name" value="Glutathion_perox"/>
    <property type="match status" value="1"/>
</dbReference>
<dbReference type="PROSITE" id="PS00763">
    <property type="entry name" value="GLUTATHIONE_PEROXID_2"/>
    <property type="match status" value="1"/>
</dbReference>
<dbReference type="InterPro" id="IPR029760">
    <property type="entry name" value="GPX_CS"/>
</dbReference>
<evidence type="ECO:0000256" key="2">
    <source>
        <dbReference type="ARBA" id="ARBA00022559"/>
    </source>
</evidence>
<dbReference type="AlphaFoldDB" id="I1VWQ6"/>
<dbReference type="InterPro" id="IPR036249">
    <property type="entry name" value="Thioredoxin-like_sf"/>
</dbReference>
<dbReference type="PANTHER" id="PTHR11592">
    <property type="entry name" value="GLUTATHIONE PEROXIDASE"/>
    <property type="match status" value="1"/>
</dbReference>
<keyword evidence="2 5" id="KW-0575">Peroxidase</keyword>
<dbReference type="PANTHER" id="PTHR11592:SF132">
    <property type="entry name" value="GLUTATHIONE PEROXIDASE 7, CHLOROPLASTIC-RELATED"/>
    <property type="match status" value="1"/>
</dbReference>
<feature type="signal peptide" evidence="6">
    <location>
        <begin position="1"/>
        <end position="28"/>
    </location>
</feature>
<sequence length="213" mass="23079">MPRRQAALAALAAALALLLLAGCSSAAASEVAPSPDELAATSLYDSGLSALDAHGNKKEMSELAGKVTLVVNVASLCGYTDSNYKGLTSVWDKYHEYGLEILAFPCNQFGEQEPASLPEIESFLGDRFQVKFSVMEKVEVNGAQEHPIFSWLKSHTPGEQQGADVAWNFEKWLVNKAGHVVKRYKSDFTLHEVEQAVYAELVGTGEAEGDKEL</sequence>
<dbReference type="SUPFAM" id="SSF52833">
    <property type="entry name" value="Thioredoxin-like"/>
    <property type="match status" value="1"/>
</dbReference>
<feature type="active site" evidence="4">
    <location>
        <position position="77"/>
    </location>
</feature>
<dbReference type="GO" id="GO:0006979">
    <property type="term" value="P:response to oxidative stress"/>
    <property type="evidence" value="ECO:0007669"/>
    <property type="project" value="InterPro"/>
</dbReference>
<dbReference type="EMBL" id="JQ347247">
    <property type="protein sequence ID" value="AFI55004.1"/>
    <property type="molecule type" value="Genomic_DNA"/>
</dbReference>
<evidence type="ECO:0000256" key="4">
    <source>
        <dbReference type="PIRSR" id="PIRSR000303-1"/>
    </source>
</evidence>
<reference evidence="7" key="1">
    <citation type="journal article" date="2012" name="Gene">
        <title>Molecular cloning and functional analyses of glutathione peroxidase homologous genes from Chlorella sp. NJ-18.</title>
        <authorList>
            <person name="Wang X."/>
            <person name="Xu X."/>
        </authorList>
    </citation>
    <scope>NUCLEOTIDE SEQUENCE</scope>
    <source>
        <strain evidence="7">NJ-18</strain>
    </source>
</reference>
<dbReference type="GO" id="GO:0004601">
    <property type="term" value="F:peroxidase activity"/>
    <property type="evidence" value="ECO:0007669"/>
    <property type="project" value="UniProtKB-KW"/>
</dbReference>
<feature type="chain" id="PRO_5003653432" description="Glutathione peroxidase" evidence="6">
    <location>
        <begin position="29"/>
        <end position="213"/>
    </location>
</feature>
<accession>I1VWQ6</accession>
<evidence type="ECO:0000256" key="1">
    <source>
        <dbReference type="ARBA" id="ARBA00006926"/>
    </source>
</evidence>
<evidence type="ECO:0000256" key="3">
    <source>
        <dbReference type="ARBA" id="ARBA00023002"/>
    </source>
</evidence>
<comment type="similarity">
    <text evidence="1 5">Belongs to the glutathione peroxidase family.</text>
</comment>
<evidence type="ECO:0000256" key="6">
    <source>
        <dbReference type="SAM" id="SignalP"/>
    </source>
</evidence>
<evidence type="ECO:0000313" key="7">
    <source>
        <dbReference type="EMBL" id="AFI55004.1"/>
    </source>
</evidence>
<protein>
    <recommendedName>
        <fullName evidence="5">Glutathione peroxidase</fullName>
    </recommendedName>
</protein>
<gene>
    <name evidence="7" type="primary">gpx2</name>
</gene>
<dbReference type="InterPro" id="IPR000889">
    <property type="entry name" value="Glutathione_peroxidase"/>
</dbReference>